<feature type="transmembrane region" description="Helical" evidence="1">
    <location>
        <begin position="403"/>
        <end position="429"/>
    </location>
</feature>
<evidence type="ECO:0000256" key="1">
    <source>
        <dbReference type="SAM" id="Phobius"/>
    </source>
</evidence>
<keyword evidence="1" id="KW-0812">Transmembrane</keyword>
<keyword evidence="3" id="KW-1185">Reference proteome</keyword>
<dbReference type="RefSeq" id="WP_073154896.1">
    <property type="nucleotide sequence ID" value="NZ_FQVL01000006.1"/>
</dbReference>
<dbReference type="EMBL" id="FQVL01000006">
    <property type="protein sequence ID" value="SHF01033.1"/>
    <property type="molecule type" value="Genomic_DNA"/>
</dbReference>
<accession>A0A1M4Y630</accession>
<gene>
    <name evidence="2" type="ORF">SAMN05444392_10658</name>
</gene>
<keyword evidence="1" id="KW-1133">Transmembrane helix</keyword>
<dbReference type="AlphaFoldDB" id="A0A1M4Y630"/>
<feature type="transmembrane region" description="Helical" evidence="1">
    <location>
        <begin position="108"/>
        <end position="130"/>
    </location>
</feature>
<protein>
    <submittedName>
        <fullName evidence="2">Uncharacterized protein</fullName>
    </submittedName>
</protein>
<sequence length="510" mass="57760">MIREQFLKLNTYWKLSSFDQADKESRHLRRGYLISRSSQVLDIALLTLLAGSTSAMIYGLTLSVSFFFTIINDGLCNPIRALVPIYYQSGYATKGLIAKARGIVNLLTWMKLILSLTICGSVCIFAPQIAKLLNTVHLPHEVLFLQLMMGVIMPIDWFFWHFNAILTATGETWAIERANKLLLKTNLGFTGIALIWNHGQWDLLTTAVITLSSRLIAAGYLYRTYRRSDFRQKQIPAIEKETKVYLREIFPYFITQLFYIGAERATNLYLGLLISRECGTNVYATYLLIDRVINFTVYPLAIARGVVNARLIREAQESLACLRDIGLLINGSHRRTLPPSLFTFFVAWLAGRWYLDGTRKRVLAQVRKDILTWLTPLLPIVLASLATIEHIEGKGKIDIRLIFLYFTLILPYLFILSQSTALAQLLVGFESTWKRLINALIDNMICLAVVTTWIFTTKMLGGGEVYGMIGISLGLFVGSAVSLWLCNQALKAYIKDAMESLQIDNYLFPG</sequence>
<feature type="transmembrane region" description="Helical" evidence="1">
    <location>
        <begin position="370"/>
        <end position="391"/>
    </location>
</feature>
<name>A0A1M4Y630_9BACL</name>
<reference evidence="2 3" key="1">
    <citation type="submission" date="2016-11" db="EMBL/GenBank/DDBJ databases">
        <authorList>
            <person name="Jaros S."/>
            <person name="Januszkiewicz K."/>
            <person name="Wedrychowicz H."/>
        </authorList>
    </citation>
    <scope>NUCLEOTIDE SEQUENCE [LARGE SCALE GENOMIC DNA]</scope>
    <source>
        <strain evidence="2 3">DSM 44666</strain>
    </source>
</reference>
<proteinExistence type="predicted"/>
<feature type="transmembrane region" description="Helical" evidence="1">
    <location>
        <begin position="40"/>
        <end position="60"/>
    </location>
</feature>
<dbReference type="Proteomes" id="UP000184476">
    <property type="component" value="Unassembled WGS sequence"/>
</dbReference>
<keyword evidence="1" id="KW-0472">Membrane</keyword>
<feature type="transmembrane region" description="Helical" evidence="1">
    <location>
        <begin position="436"/>
        <end position="455"/>
    </location>
</feature>
<feature type="transmembrane region" description="Helical" evidence="1">
    <location>
        <begin position="142"/>
        <end position="160"/>
    </location>
</feature>
<organism evidence="2 3">
    <name type="scientific">Seinonella peptonophila</name>
    <dbReference type="NCBI Taxonomy" id="112248"/>
    <lineage>
        <taxon>Bacteria</taxon>
        <taxon>Bacillati</taxon>
        <taxon>Bacillota</taxon>
        <taxon>Bacilli</taxon>
        <taxon>Bacillales</taxon>
        <taxon>Thermoactinomycetaceae</taxon>
        <taxon>Seinonella</taxon>
    </lineage>
</organism>
<evidence type="ECO:0000313" key="2">
    <source>
        <dbReference type="EMBL" id="SHF01033.1"/>
    </source>
</evidence>
<evidence type="ECO:0000313" key="3">
    <source>
        <dbReference type="Proteomes" id="UP000184476"/>
    </source>
</evidence>
<feature type="transmembrane region" description="Helical" evidence="1">
    <location>
        <begin position="203"/>
        <end position="223"/>
    </location>
</feature>
<feature type="transmembrane region" description="Helical" evidence="1">
    <location>
        <begin position="467"/>
        <end position="486"/>
    </location>
</feature>